<dbReference type="Proteomes" id="UP000615026">
    <property type="component" value="Unassembled WGS sequence"/>
</dbReference>
<evidence type="ECO:0000313" key="2">
    <source>
        <dbReference type="EMBL" id="MBE9066229.1"/>
    </source>
</evidence>
<gene>
    <name evidence="2" type="ORF">IQ260_06145</name>
</gene>
<sequence length="117" mass="12750">MSTAMVQQQHEALIILNPSLATPQDLEAARSEFTVKQSISNRVFIVEADQAELERLRQLPEVAYAIGGEVSPDVKVEHLTDAEALFVDAWSARQQQVKPPRPGDGLSWDAAGFAPPG</sequence>
<evidence type="ECO:0000256" key="1">
    <source>
        <dbReference type="SAM" id="MobiDB-lite"/>
    </source>
</evidence>
<protein>
    <submittedName>
        <fullName evidence="2">Uncharacterized protein</fullName>
    </submittedName>
</protein>
<reference evidence="2" key="1">
    <citation type="submission" date="2020-10" db="EMBL/GenBank/DDBJ databases">
        <authorList>
            <person name="Castelo-Branco R."/>
            <person name="Eusebio N."/>
            <person name="Adriana R."/>
            <person name="Vieira A."/>
            <person name="Brugerolle De Fraissinette N."/>
            <person name="Rezende De Castro R."/>
            <person name="Schneider M.P."/>
            <person name="Vasconcelos V."/>
            <person name="Leao P.N."/>
        </authorList>
    </citation>
    <scope>NUCLEOTIDE SEQUENCE</scope>
    <source>
        <strain evidence="2">LEGE 11479</strain>
    </source>
</reference>
<feature type="region of interest" description="Disordered" evidence="1">
    <location>
        <begin position="94"/>
        <end position="117"/>
    </location>
</feature>
<comment type="caution">
    <text evidence="2">The sequence shown here is derived from an EMBL/GenBank/DDBJ whole genome shotgun (WGS) entry which is preliminary data.</text>
</comment>
<proteinExistence type="predicted"/>
<accession>A0A928X289</accession>
<dbReference type="AlphaFoldDB" id="A0A928X289"/>
<dbReference type="EMBL" id="JADEXP010000033">
    <property type="protein sequence ID" value="MBE9066229.1"/>
    <property type="molecule type" value="Genomic_DNA"/>
</dbReference>
<name>A0A928X289_LEPEC</name>
<evidence type="ECO:0000313" key="3">
    <source>
        <dbReference type="Proteomes" id="UP000615026"/>
    </source>
</evidence>
<keyword evidence="3" id="KW-1185">Reference proteome</keyword>
<dbReference type="RefSeq" id="WP_193991838.1">
    <property type="nucleotide sequence ID" value="NZ_JADEXP010000033.1"/>
</dbReference>
<organism evidence="2 3">
    <name type="scientific">Leptolyngbya cf. ectocarpi LEGE 11479</name>
    <dbReference type="NCBI Taxonomy" id="1828722"/>
    <lineage>
        <taxon>Bacteria</taxon>
        <taxon>Bacillati</taxon>
        <taxon>Cyanobacteriota</taxon>
        <taxon>Cyanophyceae</taxon>
        <taxon>Leptolyngbyales</taxon>
        <taxon>Leptolyngbyaceae</taxon>
        <taxon>Leptolyngbya group</taxon>
        <taxon>Leptolyngbya</taxon>
    </lineage>
</organism>